<evidence type="ECO:0000313" key="3">
    <source>
        <dbReference type="EMBL" id="AAK39925.1"/>
    </source>
</evidence>
<comment type="subcellular location">
    <subcellularLocation>
        <location evidence="1">Plastid</location>
        <location evidence="1">Chloroplast</location>
    </subcellularLocation>
</comment>
<dbReference type="EMBL" id="AF165818">
    <property type="protein sequence ID" value="AAK39925.1"/>
    <property type="molecule type" value="Genomic_DNA"/>
</dbReference>
<dbReference type="GO" id="GO:0009507">
    <property type="term" value="C:chloroplast"/>
    <property type="evidence" value="ECO:0007669"/>
    <property type="project" value="UniProtKB-SubCell"/>
</dbReference>
<feature type="transmembrane region" description="Helical" evidence="2">
    <location>
        <begin position="956"/>
        <end position="977"/>
    </location>
</feature>
<dbReference type="SUPFAM" id="SSF52540">
    <property type="entry name" value="P-loop containing nucleoside triphosphate hydrolases"/>
    <property type="match status" value="1"/>
</dbReference>
<name>Q98RM3_GUITH</name>
<keyword evidence="2" id="KW-0812">Transmembrane</keyword>
<dbReference type="GeneID" id="857412"/>
<feature type="transmembrane region" description="Helical" evidence="2">
    <location>
        <begin position="592"/>
        <end position="612"/>
    </location>
</feature>
<dbReference type="InterPro" id="IPR027417">
    <property type="entry name" value="P-loop_NTPase"/>
</dbReference>
<dbReference type="Gene3D" id="3.40.50.300">
    <property type="entry name" value="P-loop containing nucleotide triphosphate hydrolases"/>
    <property type="match status" value="1"/>
</dbReference>
<keyword evidence="2" id="KW-1133">Transmembrane helix</keyword>
<feature type="transmembrane region" description="Helical" evidence="2">
    <location>
        <begin position="922"/>
        <end position="944"/>
    </location>
</feature>
<accession>Q98RM3</accession>
<dbReference type="PIR" id="F90099">
    <property type="entry name" value="F90099"/>
</dbReference>
<dbReference type="AlphaFoldDB" id="Q98RM3"/>
<evidence type="ECO:0000256" key="2">
    <source>
        <dbReference type="SAM" id="Phobius"/>
    </source>
</evidence>
<evidence type="ECO:0000256" key="1">
    <source>
        <dbReference type="ARBA" id="ARBA00004229"/>
    </source>
</evidence>
<dbReference type="RefSeq" id="XP_001713630.1">
    <property type="nucleotide sequence ID" value="XM_001713578.1"/>
</dbReference>
<evidence type="ECO:0000313" key="4">
    <source>
        <dbReference type="Proteomes" id="UP000242167"/>
    </source>
</evidence>
<keyword evidence="2" id="KW-0472">Membrane</keyword>
<protein>
    <submittedName>
        <fullName evidence="3">Uncharacterized protein</fullName>
    </submittedName>
</protein>
<sequence>MCNRLDFNFQYIQAENFLCFRKLFRLGPIMNLNLVMGKNGSGKSSLGYLVECIIRETIFRLFVSKDSVFSGHLTFTKIGIGLIKHLNKIELKILYDKHNCVEYFINQNKCSKKKFYFMIKSLQMFNIKELVINNTVSLKNLFYKCDNLFILIEKYSGCRTLKLFKNKLRLLQFNLKNNTINYWKKYKSIFSKKKKFKKFQKEYLLLDRYIRLFSILDNYKIDYKLFFYIFHYWQTTKILKKNIREKKDCNFKVILKINLFTKFEKKNNYSNYKTIFYFFNSNNKKINNIIKNLQFNFDKLNSKYLFSKSLDLRPKNESIMNMIFVTESNIKNNVAVKRIKVKKKKSKLIYKISKQISITTFKYFKIIFKKKYFQNKILLSLFIILMISKHYIDKIVLYKKNSLLGYNIIINQHGVRGVLNNLSKPLDSKYRNSNIYDKCHIVFFSRKYFTIFKNYFFSLPFDSIFLSEIKNRKSTKRSNGSFYKFDLDMYDEILNIVLSKYEGCNFGLKFCKSKGINYYSIKRCQKISLNHRKKKDFQIFNNKYLYFVYSFKNSIIISNVKESFIKYNFKTAHFQNNIKIIFLKQIYYNEFFIQKCFIEFSLVLIFFLIGLVRSERLIFLSKHIDFKLNKKKNLSNLKIKLETKTIFFFFNNRNYNILDVPIKSIINFITLKNNLQIIIIFLLISNERYKLASKSLGITTNDIDFIKKYVNLKKILITFYDNSTFSSKLKQVNLISKLNKLKTKLVINDYYRSNNSFYNFDQDISYSLGIRISYLNYLFLNSIISFELKESFRSKVKYLNNGHYKKLYYIKNLNFEVLNIKIFNSIKILKKKIFFNKKLYTMLQKKISDLSVRYFLVFNSFSEKLKISIEKFYLKLTKSINNPLGGSVFLQIDVKKKSVKISSVPPASSIISTESMLSEGELIITLFCCLYGFMDVKMNYFILIDELDSSIDIWNIIEIIFIIKVFSFKYGGNVLYISHKKNLTRLFNTVFYLYNHINTSLFIQL</sequence>
<dbReference type="Proteomes" id="UP000242167">
    <property type="component" value="Nucleomorph 1"/>
</dbReference>
<organism evidence="3 4">
    <name type="scientific">Guillardia theta</name>
    <name type="common">Cryptophyte</name>
    <name type="synonym">Cryptomonas phi</name>
    <dbReference type="NCBI Taxonomy" id="55529"/>
    <lineage>
        <taxon>Eukaryota</taxon>
        <taxon>Cryptophyceae</taxon>
        <taxon>Pyrenomonadales</taxon>
        <taxon>Geminigeraceae</taxon>
        <taxon>Guillardia</taxon>
    </lineage>
</organism>
<gene>
    <name evidence="3" type="primary">orf1005</name>
</gene>
<keyword evidence="3" id="KW-0542">Nucleomorph</keyword>
<geneLocation type="nucleomorph" evidence="3"/>
<reference evidence="3 4" key="1">
    <citation type="journal article" date="2001" name="Nature">
        <title>The highly reduced genome of an enslaved algal nucleus.</title>
        <authorList>
            <person name="Douglas S."/>
            <person name="Zauner S."/>
            <person name="Fraunholz M."/>
            <person name="Beaton M."/>
            <person name="Penny S."/>
            <person name="Deng L."/>
            <person name="Wu X."/>
            <person name="Reith M."/>
            <person name="Cavalier-Smith T."/>
            <person name="Maier U."/>
        </authorList>
    </citation>
    <scope>NUCLEOTIDE SEQUENCE [LARGE SCALE GENOMIC DNA]</scope>
</reference>
<proteinExistence type="predicted"/>